<dbReference type="PANTHER" id="PTHR45826:SF4">
    <property type="entry name" value="NEUTRAL AMINO ACID TRANSPORTER"/>
    <property type="match status" value="1"/>
</dbReference>
<evidence type="ECO:0000313" key="5">
    <source>
        <dbReference type="Proteomes" id="UP000004994"/>
    </source>
</evidence>
<sequence>MGIQRFGVMGFEIMGKKMDTFGNLEDLRGDHTKSKLLVFEAIFPFRIQLQLSLVYFFPLLFGTGAVPLHRDLWSDGYFSDIAKIIGGVWLRLWVQGASAVSNMGMFLAEMSGDSYQLLGMAERGMLPDFFAKRSRYGTFYDTLKLLIE</sequence>
<protein>
    <submittedName>
        <fullName evidence="4">Uncharacterized protein</fullName>
    </submittedName>
</protein>
<evidence type="ECO:0000313" key="4">
    <source>
        <dbReference type="EnsemblPlants" id="Solyc01g097155.1.1"/>
    </source>
</evidence>
<dbReference type="Gene3D" id="1.20.1740.10">
    <property type="entry name" value="Amino acid/polyamine transporter I"/>
    <property type="match status" value="1"/>
</dbReference>
<reference evidence="4" key="1">
    <citation type="journal article" date="2012" name="Nature">
        <title>The tomato genome sequence provides insights into fleshy fruit evolution.</title>
        <authorList>
            <consortium name="Tomato Genome Consortium"/>
        </authorList>
    </citation>
    <scope>NUCLEOTIDE SEQUENCE [LARGE SCALE GENOMIC DNA]</scope>
    <source>
        <strain evidence="4">cv. Heinz 1706</strain>
    </source>
</reference>
<evidence type="ECO:0000256" key="3">
    <source>
        <dbReference type="ARBA" id="ARBA00022475"/>
    </source>
</evidence>
<dbReference type="GO" id="GO:0005886">
    <property type="term" value="C:plasma membrane"/>
    <property type="evidence" value="ECO:0007669"/>
    <property type="project" value="UniProtKB-SubCell"/>
</dbReference>
<dbReference type="Gramene" id="Solyc01g097155.1.1">
    <property type="protein sequence ID" value="Solyc01g097155.1.1"/>
    <property type="gene ID" value="Solyc01g097155.1"/>
</dbReference>
<evidence type="ECO:0000256" key="2">
    <source>
        <dbReference type="ARBA" id="ARBA00022448"/>
    </source>
</evidence>
<accession>A0A3Q7EMA4</accession>
<reference evidence="4" key="2">
    <citation type="submission" date="2019-01" db="UniProtKB">
        <authorList>
            <consortium name="EnsemblPlants"/>
        </authorList>
    </citation>
    <scope>IDENTIFICATION</scope>
    <source>
        <strain evidence="4">cv. Heinz 1706</strain>
    </source>
</reference>
<keyword evidence="5" id="KW-1185">Reference proteome</keyword>
<dbReference type="PANTHER" id="PTHR45826">
    <property type="entry name" value="POLYAMINE TRANSPORTER PUT1"/>
    <property type="match status" value="1"/>
</dbReference>
<dbReference type="InterPro" id="IPR044566">
    <property type="entry name" value="RMV1-like"/>
</dbReference>
<organism evidence="4">
    <name type="scientific">Solanum lycopersicum</name>
    <name type="common">Tomato</name>
    <name type="synonym">Lycopersicon esculentum</name>
    <dbReference type="NCBI Taxonomy" id="4081"/>
    <lineage>
        <taxon>Eukaryota</taxon>
        <taxon>Viridiplantae</taxon>
        <taxon>Streptophyta</taxon>
        <taxon>Embryophyta</taxon>
        <taxon>Tracheophyta</taxon>
        <taxon>Spermatophyta</taxon>
        <taxon>Magnoliopsida</taxon>
        <taxon>eudicotyledons</taxon>
        <taxon>Gunneridae</taxon>
        <taxon>Pentapetalae</taxon>
        <taxon>asterids</taxon>
        <taxon>lamiids</taxon>
        <taxon>Solanales</taxon>
        <taxon>Solanaceae</taxon>
        <taxon>Solanoideae</taxon>
        <taxon>Solaneae</taxon>
        <taxon>Solanum</taxon>
        <taxon>Solanum subgen. Lycopersicon</taxon>
    </lineage>
</organism>
<keyword evidence="2" id="KW-0813">Transport</keyword>
<dbReference type="AlphaFoldDB" id="A0A3Q7EMA4"/>
<dbReference type="Proteomes" id="UP000004994">
    <property type="component" value="Chromosome 1"/>
</dbReference>
<dbReference type="GO" id="GO:0022857">
    <property type="term" value="F:transmembrane transporter activity"/>
    <property type="evidence" value="ECO:0007669"/>
    <property type="project" value="InterPro"/>
</dbReference>
<evidence type="ECO:0000256" key="1">
    <source>
        <dbReference type="ARBA" id="ARBA00004651"/>
    </source>
</evidence>
<dbReference type="EnsemblPlants" id="Solyc01g097155.1.1">
    <property type="protein sequence ID" value="Solyc01g097155.1.1"/>
    <property type="gene ID" value="Solyc01g097155.1"/>
</dbReference>
<comment type="subcellular location">
    <subcellularLocation>
        <location evidence="1">Cell membrane</location>
        <topology evidence="1">Multi-pass membrane protein</topology>
    </subcellularLocation>
</comment>
<keyword evidence="3" id="KW-0472">Membrane</keyword>
<keyword evidence="3" id="KW-1003">Cell membrane</keyword>
<proteinExistence type="predicted"/>
<dbReference type="InParanoid" id="A0A3Q7EMA4"/>
<name>A0A3Q7EMA4_SOLLC</name>